<dbReference type="SMART" id="SM00091">
    <property type="entry name" value="PAS"/>
    <property type="match status" value="2"/>
</dbReference>
<dbReference type="Pfam" id="PF08447">
    <property type="entry name" value="PAS_3"/>
    <property type="match status" value="1"/>
</dbReference>
<dbReference type="PROSITE" id="PS50112">
    <property type="entry name" value="PAS"/>
    <property type="match status" value="1"/>
</dbReference>
<dbReference type="RefSeq" id="WP_171091205.1">
    <property type="nucleotide sequence ID" value="NZ_CP053069.1"/>
</dbReference>
<dbReference type="InterPro" id="IPR000700">
    <property type="entry name" value="PAS-assoc_C"/>
</dbReference>
<proteinExistence type="predicted"/>
<name>A0A6M4GVR9_9PROT</name>
<dbReference type="EMBL" id="CP053069">
    <property type="protein sequence ID" value="QJR10584.1"/>
    <property type="molecule type" value="Genomic_DNA"/>
</dbReference>
<evidence type="ECO:0000313" key="11">
    <source>
        <dbReference type="Proteomes" id="UP000501534"/>
    </source>
</evidence>
<dbReference type="PROSITE" id="PS50885">
    <property type="entry name" value="HAMP"/>
    <property type="match status" value="1"/>
</dbReference>
<dbReference type="InterPro" id="IPR003660">
    <property type="entry name" value="HAMP_dom"/>
</dbReference>
<dbReference type="InterPro" id="IPR013656">
    <property type="entry name" value="PAS_4"/>
</dbReference>
<dbReference type="PROSITE" id="PS50113">
    <property type="entry name" value="PAC"/>
    <property type="match status" value="2"/>
</dbReference>
<dbReference type="SUPFAM" id="SSF55785">
    <property type="entry name" value="PYP-like sensor domain (PAS domain)"/>
    <property type="match status" value="2"/>
</dbReference>
<dbReference type="CDD" id="cd00130">
    <property type="entry name" value="PAS"/>
    <property type="match status" value="2"/>
</dbReference>
<evidence type="ECO:0000256" key="2">
    <source>
        <dbReference type="ARBA" id="ARBA00012438"/>
    </source>
</evidence>
<evidence type="ECO:0000313" key="10">
    <source>
        <dbReference type="EMBL" id="QJR10584.1"/>
    </source>
</evidence>
<evidence type="ECO:0000256" key="1">
    <source>
        <dbReference type="ARBA" id="ARBA00000085"/>
    </source>
</evidence>
<evidence type="ECO:0000256" key="6">
    <source>
        <dbReference type="SAM" id="Phobius"/>
    </source>
</evidence>
<dbReference type="Proteomes" id="UP000501534">
    <property type="component" value="Chromosome"/>
</dbReference>
<feature type="transmembrane region" description="Helical" evidence="6">
    <location>
        <begin position="49"/>
        <end position="73"/>
    </location>
</feature>
<gene>
    <name evidence="10" type="ORF">DSM104443_01648</name>
</gene>
<dbReference type="PANTHER" id="PTHR43304:SF1">
    <property type="entry name" value="PAC DOMAIN-CONTAINING PROTEIN"/>
    <property type="match status" value="1"/>
</dbReference>
<keyword evidence="3" id="KW-0597">Phosphoprotein</keyword>
<dbReference type="Gene3D" id="6.10.340.10">
    <property type="match status" value="1"/>
</dbReference>
<accession>A0A6M4GVR9</accession>
<dbReference type="InterPro" id="IPR013655">
    <property type="entry name" value="PAS_fold_3"/>
</dbReference>
<keyword evidence="5" id="KW-0418">Kinase</keyword>
<sequence length="396" mass="44016">MATEGTREKQSTPVHLRTRLTMAFGLFALVVVSGLGTLAWHMWKSTPGQIVPILLTAGAFVVAIAAFTGYLVAGKLARPMEMWAKAADRIGLGERDVVFPSSGGSHELARVSAALQSMFHRLSEKEEALQARISERTAELQSATEALALERERLANALDGSRIAYWDLDIPSGQVRMSAEWSRFLGEDKGETLTTVKDLLQRVPEEEHGLLSARIFAVMKGKQPLYDLDHRVRRNDGTWMWVRSRGRVMARDAKGHAIRMIGTNVDITARHLEHAEWRAREQRLRRLMDGVASAICHVDLEGRILFANARYHEYFGQAPGEAIGRTILDVAKTEGASAFEEALPQLKQGETVHYIRDALFANGTLALLEVRLVPHRDEAGTIDGVYAMLTDISDRK</sequence>
<feature type="domain" description="PAC" evidence="8">
    <location>
        <begin position="348"/>
        <end position="396"/>
    </location>
</feature>
<dbReference type="InterPro" id="IPR035965">
    <property type="entry name" value="PAS-like_dom_sf"/>
</dbReference>
<reference evidence="10 11" key="1">
    <citation type="submission" date="2020-04" db="EMBL/GenBank/DDBJ databases">
        <title>Usitatibacter rugosus gen. nov., sp. nov. and Usitatibacter palustris sp. nov., novel members of Usitatibacteraceae fam. nov. within the order Nitrosomonadales isolated from soil.</title>
        <authorList>
            <person name="Huber K.J."/>
            <person name="Neumann-Schaal M."/>
            <person name="Geppert A."/>
            <person name="Luckner M."/>
            <person name="Wanner G."/>
            <person name="Overmann J."/>
        </authorList>
    </citation>
    <scope>NUCLEOTIDE SEQUENCE [LARGE SCALE GENOMIC DNA]</scope>
    <source>
        <strain evidence="10 11">0125_3</strain>
    </source>
</reference>
<dbReference type="GO" id="GO:0004673">
    <property type="term" value="F:protein histidine kinase activity"/>
    <property type="evidence" value="ECO:0007669"/>
    <property type="project" value="UniProtKB-EC"/>
</dbReference>
<comment type="catalytic activity">
    <reaction evidence="1">
        <text>ATP + protein L-histidine = ADP + protein N-phospho-L-histidine.</text>
        <dbReference type="EC" id="2.7.13.3"/>
    </reaction>
</comment>
<feature type="domain" description="HAMP" evidence="9">
    <location>
        <begin position="74"/>
        <end position="127"/>
    </location>
</feature>
<feature type="domain" description="PAS" evidence="7">
    <location>
        <begin position="280"/>
        <end position="350"/>
    </location>
</feature>
<evidence type="ECO:0000256" key="5">
    <source>
        <dbReference type="ARBA" id="ARBA00022777"/>
    </source>
</evidence>
<evidence type="ECO:0000256" key="4">
    <source>
        <dbReference type="ARBA" id="ARBA00022679"/>
    </source>
</evidence>
<dbReference type="Gene3D" id="2.10.70.100">
    <property type="match status" value="1"/>
</dbReference>
<dbReference type="InterPro" id="IPR001610">
    <property type="entry name" value="PAC"/>
</dbReference>
<organism evidence="10 11">
    <name type="scientific">Usitatibacter rugosus</name>
    <dbReference type="NCBI Taxonomy" id="2732067"/>
    <lineage>
        <taxon>Bacteria</taxon>
        <taxon>Pseudomonadati</taxon>
        <taxon>Pseudomonadota</taxon>
        <taxon>Betaproteobacteria</taxon>
        <taxon>Nitrosomonadales</taxon>
        <taxon>Usitatibacteraceae</taxon>
        <taxon>Usitatibacter</taxon>
    </lineage>
</organism>
<dbReference type="GO" id="GO:0016020">
    <property type="term" value="C:membrane"/>
    <property type="evidence" value="ECO:0007669"/>
    <property type="project" value="InterPro"/>
</dbReference>
<keyword evidence="11" id="KW-1185">Reference proteome</keyword>
<dbReference type="PANTHER" id="PTHR43304">
    <property type="entry name" value="PHYTOCHROME-LIKE PROTEIN CPH1"/>
    <property type="match status" value="1"/>
</dbReference>
<evidence type="ECO:0000259" key="8">
    <source>
        <dbReference type="PROSITE" id="PS50113"/>
    </source>
</evidence>
<dbReference type="SMART" id="SM00086">
    <property type="entry name" value="PAC"/>
    <property type="match status" value="2"/>
</dbReference>
<evidence type="ECO:0000256" key="3">
    <source>
        <dbReference type="ARBA" id="ARBA00022553"/>
    </source>
</evidence>
<dbReference type="Gene3D" id="3.30.450.20">
    <property type="entry name" value="PAS domain"/>
    <property type="match status" value="2"/>
</dbReference>
<keyword evidence="6" id="KW-1133">Transmembrane helix</keyword>
<feature type="transmembrane region" description="Helical" evidence="6">
    <location>
        <begin position="20"/>
        <end position="43"/>
    </location>
</feature>
<feature type="domain" description="PAC" evidence="8">
    <location>
        <begin position="226"/>
        <end position="279"/>
    </location>
</feature>
<keyword evidence="6" id="KW-0472">Membrane</keyword>
<dbReference type="EC" id="2.7.13.3" evidence="2"/>
<protein>
    <recommendedName>
        <fullName evidence="2">histidine kinase</fullName>
        <ecNumber evidence="2">2.7.13.3</ecNumber>
    </recommendedName>
</protein>
<dbReference type="InterPro" id="IPR000014">
    <property type="entry name" value="PAS"/>
</dbReference>
<keyword evidence="6" id="KW-0812">Transmembrane</keyword>
<dbReference type="AlphaFoldDB" id="A0A6M4GVR9"/>
<dbReference type="NCBIfam" id="TIGR00229">
    <property type="entry name" value="sensory_box"/>
    <property type="match status" value="1"/>
</dbReference>
<dbReference type="Pfam" id="PF08448">
    <property type="entry name" value="PAS_4"/>
    <property type="match status" value="1"/>
</dbReference>
<dbReference type="InterPro" id="IPR052162">
    <property type="entry name" value="Sensor_kinase/Photoreceptor"/>
</dbReference>
<dbReference type="KEGG" id="uru:DSM104443_01648"/>
<evidence type="ECO:0000259" key="9">
    <source>
        <dbReference type="PROSITE" id="PS50885"/>
    </source>
</evidence>
<keyword evidence="4" id="KW-0808">Transferase</keyword>
<dbReference type="GO" id="GO:0007165">
    <property type="term" value="P:signal transduction"/>
    <property type="evidence" value="ECO:0007669"/>
    <property type="project" value="InterPro"/>
</dbReference>
<evidence type="ECO:0000259" key="7">
    <source>
        <dbReference type="PROSITE" id="PS50112"/>
    </source>
</evidence>